<dbReference type="Proteomes" id="UP001153331">
    <property type="component" value="Unassembled WGS sequence"/>
</dbReference>
<keyword evidence="2" id="KW-1185">Reference proteome</keyword>
<name>A0ACC2HW90_9PLEO</name>
<gene>
    <name evidence="1" type="ORF">OPT61_g9074</name>
</gene>
<organism evidence="1 2">
    <name type="scientific">Boeremia exigua</name>
    <dbReference type="NCBI Taxonomy" id="749465"/>
    <lineage>
        <taxon>Eukaryota</taxon>
        <taxon>Fungi</taxon>
        <taxon>Dikarya</taxon>
        <taxon>Ascomycota</taxon>
        <taxon>Pezizomycotina</taxon>
        <taxon>Dothideomycetes</taxon>
        <taxon>Pleosporomycetidae</taxon>
        <taxon>Pleosporales</taxon>
        <taxon>Pleosporineae</taxon>
        <taxon>Didymellaceae</taxon>
        <taxon>Boeremia</taxon>
    </lineage>
</organism>
<comment type="caution">
    <text evidence="1">The sequence shown here is derived from an EMBL/GenBank/DDBJ whole genome shotgun (WGS) entry which is preliminary data.</text>
</comment>
<protein>
    <submittedName>
        <fullName evidence="1">Uncharacterized protein</fullName>
    </submittedName>
</protein>
<accession>A0ACC2HW90</accession>
<sequence length="162" mass="17541">MGKAVDPATGGQKMISADCVAVLLMSLGRTSISKEQLDMMSALDGTRTASSFEHQFRSIIAKAKELKKRVEDGEAFAPISAQKRGATTPATPKKRKGDDDDDTPSKKPKATPKPRAKKSHAQAVTDASPAAAAPTPQPDDDLPVDMDDFIKKEKKWEEEEYI</sequence>
<evidence type="ECO:0000313" key="2">
    <source>
        <dbReference type="Proteomes" id="UP001153331"/>
    </source>
</evidence>
<evidence type="ECO:0000313" key="1">
    <source>
        <dbReference type="EMBL" id="KAJ8107135.1"/>
    </source>
</evidence>
<dbReference type="EMBL" id="JAPHNI010000997">
    <property type="protein sequence ID" value="KAJ8107135.1"/>
    <property type="molecule type" value="Genomic_DNA"/>
</dbReference>
<proteinExistence type="predicted"/>
<reference evidence="1" key="1">
    <citation type="submission" date="2022-11" db="EMBL/GenBank/DDBJ databases">
        <title>Genome Sequence of Boeremia exigua.</title>
        <authorList>
            <person name="Buettner E."/>
        </authorList>
    </citation>
    <scope>NUCLEOTIDE SEQUENCE</scope>
    <source>
        <strain evidence="1">CU02</strain>
    </source>
</reference>